<dbReference type="CDD" id="cd16321">
    <property type="entry name" value="MraZ_C"/>
    <property type="match status" value="1"/>
</dbReference>
<keyword evidence="3" id="KW-0677">Repeat</keyword>
<dbReference type="InterPro" id="IPR020603">
    <property type="entry name" value="MraZ_dom"/>
</dbReference>
<comment type="subunit">
    <text evidence="7">Forms oligomers.</text>
</comment>
<dbReference type="InterPro" id="IPR035644">
    <property type="entry name" value="MraZ_C"/>
</dbReference>
<evidence type="ECO:0000256" key="4">
    <source>
        <dbReference type="ARBA" id="ARBA00023015"/>
    </source>
</evidence>
<proteinExistence type="inferred from homology"/>
<evidence type="ECO:0000256" key="7">
    <source>
        <dbReference type="HAMAP-Rule" id="MF_01008"/>
    </source>
</evidence>
<evidence type="ECO:0000256" key="1">
    <source>
        <dbReference type="ARBA" id="ARBA00013860"/>
    </source>
</evidence>
<keyword evidence="10" id="KW-1185">Reference proteome</keyword>
<dbReference type="AlphaFoldDB" id="A0A3N2QTM0"/>
<keyword evidence="2 7" id="KW-0963">Cytoplasm</keyword>
<dbReference type="HAMAP" id="MF_01008">
    <property type="entry name" value="MraZ"/>
    <property type="match status" value="1"/>
</dbReference>
<evidence type="ECO:0000313" key="10">
    <source>
        <dbReference type="Proteomes" id="UP000268016"/>
    </source>
</evidence>
<feature type="domain" description="SpoVT-AbrB" evidence="8">
    <location>
        <begin position="92"/>
        <end position="138"/>
    </location>
</feature>
<keyword evidence="5 7" id="KW-0238">DNA-binding</keyword>
<dbReference type="PANTHER" id="PTHR34701">
    <property type="entry name" value="TRANSCRIPTIONAL REGULATOR MRAZ"/>
    <property type="match status" value="1"/>
</dbReference>
<dbReference type="InterPro" id="IPR035642">
    <property type="entry name" value="MraZ_N"/>
</dbReference>
<dbReference type="GO" id="GO:2000143">
    <property type="term" value="P:negative regulation of DNA-templated transcription initiation"/>
    <property type="evidence" value="ECO:0007669"/>
    <property type="project" value="TreeGrafter"/>
</dbReference>
<gene>
    <name evidence="7" type="primary">mraZ</name>
    <name evidence="9" type="ORF">EAT49_16520</name>
</gene>
<sequence>MAVGFAGTYHQKVDGKGRVSVPLKMRRVIEAGDPDWDTEKGGTVHLVFGSHLKGYVQGYTVAQFARLEERILSLKESNPMRDRMQRMILGKSTPLDVDKSGRTILPKEIREKLGVDDAGMDLRYVGLGDRFEVWPAPDYVERVEVEDEAWLAEQGEGFNLLAALAED</sequence>
<name>A0A3N2QTM0_9RHOB</name>
<dbReference type="PROSITE" id="PS51740">
    <property type="entry name" value="SPOVT_ABRB"/>
    <property type="match status" value="1"/>
</dbReference>
<dbReference type="GO" id="GO:0000976">
    <property type="term" value="F:transcription cis-regulatory region binding"/>
    <property type="evidence" value="ECO:0007669"/>
    <property type="project" value="TreeGrafter"/>
</dbReference>
<organism evidence="9 10">
    <name type="scientific">Histidinibacterium lentulum</name>
    <dbReference type="NCBI Taxonomy" id="2480588"/>
    <lineage>
        <taxon>Bacteria</taxon>
        <taxon>Pseudomonadati</taxon>
        <taxon>Pseudomonadota</taxon>
        <taxon>Alphaproteobacteria</taxon>
        <taxon>Rhodobacterales</taxon>
        <taxon>Paracoccaceae</taxon>
        <taxon>Histidinibacterium</taxon>
    </lineage>
</organism>
<dbReference type="InterPro" id="IPR007159">
    <property type="entry name" value="SpoVT-AbrB_dom"/>
</dbReference>
<dbReference type="InterPro" id="IPR037914">
    <property type="entry name" value="SpoVT-AbrB_sf"/>
</dbReference>
<dbReference type="Proteomes" id="UP000268016">
    <property type="component" value="Unassembled WGS sequence"/>
</dbReference>
<comment type="subcellular location">
    <subcellularLocation>
        <location evidence="7">Cytoplasm</location>
        <location evidence="7">Nucleoid</location>
    </subcellularLocation>
</comment>
<dbReference type="InterPro" id="IPR003444">
    <property type="entry name" value="MraZ"/>
</dbReference>
<evidence type="ECO:0000256" key="2">
    <source>
        <dbReference type="ARBA" id="ARBA00022490"/>
    </source>
</evidence>
<dbReference type="Gene3D" id="3.40.1550.20">
    <property type="entry name" value="Transcriptional regulator MraZ domain"/>
    <property type="match status" value="1"/>
</dbReference>
<dbReference type="PANTHER" id="PTHR34701:SF1">
    <property type="entry name" value="TRANSCRIPTIONAL REGULATOR MRAZ"/>
    <property type="match status" value="1"/>
</dbReference>
<dbReference type="SUPFAM" id="SSF89447">
    <property type="entry name" value="AbrB/MazE/MraZ-like"/>
    <property type="match status" value="1"/>
</dbReference>
<evidence type="ECO:0000313" key="9">
    <source>
        <dbReference type="EMBL" id="ROT98543.1"/>
    </source>
</evidence>
<dbReference type="InterPro" id="IPR038619">
    <property type="entry name" value="MraZ_sf"/>
</dbReference>
<dbReference type="GO" id="GO:0051301">
    <property type="term" value="P:cell division"/>
    <property type="evidence" value="ECO:0007669"/>
    <property type="project" value="UniProtKB-KW"/>
</dbReference>
<comment type="similarity">
    <text evidence="7">Belongs to the MraZ family.</text>
</comment>
<protein>
    <recommendedName>
        <fullName evidence="1 7">Transcriptional regulator MraZ</fullName>
    </recommendedName>
</protein>
<reference evidence="9 10" key="1">
    <citation type="submission" date="2018-10" db="EMBL/GenBank/DDBJ databases">
        <title>Histidinibacterium lentulum gen. nov., sp. nov., a marine bacterium from the culture broth of Picochlorum sp. 122.</title>
        <authorList>
            <person name="Wang G."/>
        </authorList>
    </citation>
    <scope>NUCLEOTIDE SEQUENCE [LARGE SCALE GENOMIC DNA]</scope>
    <source>
        <strain evidence="9 10">B17</strain>
    </source>
</reference>
<keyword evidence="9" id="KW-0132">Cell division</keyword>
<dbReference type="CDD" id="cd16320">
    <property type="entry name" value="MraZ_N"/>
    <property type="match status" value="1"/>
</dbReference>
<evidence type="ECO:0000256" key="6">
    <source>
        <dbReference type="ARBA" id="ARBA00023163"/>
    </source>
</evidence>
<dbReference type="SMART" id="SM00966">
    <property type="entry name" value="SpoVT_AbrB"/>
    <property type="match status" value="1"/>
</dbReference>
<dbReference type="OrthoDB" id="9807753at2"/>
<evidence type="ECO:0000256" key="5">
    <source>
        <dbReference type="ARBA" id="ARBA00023125"/>
    </source>
</evidence>
<dbReference type="GO" id="GO:0005737">
    <property type="term" value="C:cytoplasm"/>
    <property type="evidence" value="ECO:0007669"/>
    <property type="project" value="UniProtKB-UniRule"/>
</dbReference>
<dbReference type="GO" id="GO:0009295">
    <property type="term" value="C:nucleoid"/>
    <property type="evidence" value="ECO:0007669"/>
    <property type="project" value="UniProtKB-SubCell"/>
</dbReference>
<keyword evidence="9" id="KW-0131">Cell cycle</keyword>
<dbReference type="GO" id="GO:0003700">
    <property type="term" value="F:DNA-binding transcription factor activity"/>
    <property type="evidence" value="ECO:0007669"/>
    <property type="project" value="UniProtKB-UniRule"/>
</dbReference>
<keyword evidence="6 7" id="KW-0804">Transcription</keyword>
<accession>A0A3N2QTM0</accession>
<dbReference type="EMBL" id="RDRB01000009">
    <property type="protein sequence ID" value="ROT98543.1"/>
    <property type="molecule type" value="Genomic_DNA"/>
</dbReference>
<dbReference type="Pfam" id="PF02381">
    <property type="entry name" value="MraZ"/>
    <property type="match status" value="1"/>
</dbReference>
<comment type="caution">
    <text evidence="9">The sequence shown here is derived from an EMBL/GenBank/DDBJ whole genome shotgun (WGS) entry which is preliminary data.</text>
</comment>
<evidence type="ECO:0000259" key="8">
    <source>
        <dbReference type="PROSITE" id="PS51740"/>
    </source>
</evidence>
<keyword evidence="4 7" id="KW-0805">Transcription regulation</keyword>
<evidence type="ECO:0000256" key="3">
    <source>
        <dbReference type="ARBA" id="ARBA00022737"/>
    </source>
</evidence>